<gene>
    <name evidence="8" type="ORF">TcWFU_009481</name>
</gene>
<dbReference type="CDD" id="cd00086">
    <property type="entry name" value="homeodomain"/>
    <property type="match status" value="1"/>
</dbReference>
<feature type="compositionally biased region" description="Polar residues" evidence="6">
    <location>
        <begin position="527"/>
        <end position="538"/>
    </location>
</feature>
<feature type="compositionally biased region" description="Pro residues" evidence="6">
    <location>
        <begin position="659"/>
        <end position="670"/>
    </location>
</feature>
<feature type="region of interest" description="Disordered" evidence="6">
    <location>
        <begin position="645"/>
        <end position="675"/>
    </location>
</feature>
<dbReference type="PROSITE" id="PS50071">
    <property type="entry name" value="HOMEOBOX_2"/>
    <property type="match status" value="1"/>
</dbReference>
<feature type="compositionally biased region" description="Gly residues" evidence="6">
    <location>
        <begin position="554"/>
        <end position="565"/>
    </location>
</feature>
<proteinExistence type="inferred from homology"/>
<dbReference type="PANTHER" id="PTHR11850">
    <property type="entry name" value="HOMEOBOX PROTEIN TRANSCRIPTION FACTORS"/>
    <property type="match status" value="1"/>
</dbReference>
<evidence type="ECO:0000256" key="3">
    <source>
        <dbReference type="ARBA" id="ARBA00023155"/>
    </source>
</evidence>
<dbReference type="GO" id="GO:0003677">
    <property type="term" value="F:DNA binding"/>
    <property type="evidence" value="ECO:0007669"/>
    <property type="project" value="UniProtKB-KW"/>
</dbReference>
<protein>
    <submittedName>
        <fullName evidence="8">Homeobox protein PKNOX2</fullName>
    </submittedName>
</protein>
<feature type="region of interest" description="Disordered" evidence="6">
    <location>
        <begin position="527"/>
        <end position="583"/>
    </location>
</feature>
<evidence type="ECO:0000313" key="9">
    <source>
        <dbReference type="Proteomes" id="UP001651158"/>
    </source>
</evidence>
<feature type="region of interest" description="Disordered" evidence="6">
    <location>
        <begin position="683"/>
        <end position="702"/>
    </location>
</feature>
<dbReference type="SUPFAM" id="SSF46689">
    <property type="entry name" value="Homeodomain-like"/>
    <property type="match status" value="1"/>
</dbReference>
<dbReference type="Proteomes" id="UP001651158">
    <property type="component" value="Unassembled WGS sequence"/>
</dbReference>
<accession>A0ABR4Q4D5</accession>
<dbReference type="Pfam" id="PF05920">
    <property type="entry name" value="Homeobox_KN"/>
    <property type="match status" value="1"/>
</dbReference>
<dbReference type="Gene3D" id="1.10.10.60">
    <property type="entry name" value="Homeodomain-like"/>
    <property type="match status" value="1"/>
</dbReference>
<comment type="similarity">
    <text evidence="1">Belongs to the TALE/MEIS homeobox family.</text>
</comment>
<feature type="region of interest" description="Disordered" evidence="6">
    <location>
        <begin position="140"/>
        <end position="181"/>
    </location>
</feature>
<feature type="domain" description="Homeobox" evidence="7">
    <location>
        <begin position="377"/>
        <end position="440"/>
    </location>
</feature>
<dbReference type="InterPro" id="IPR008422">
    <property type="entry name" value="KN_HD"/>
</dbReference>
<dbReference type="InterPro" id="IPR032453">
    <property type="entry name" value="PKNOX/Meis_N"/>
</dbReference>
<feature type="compositionally biased region" description="Polar residues" evidence="6">
    <location>
        <begin position="448"/>
        <end position="459"/>
    </location>
</feature>
<feature type="DNA-binding region" description="Homeobox" evidence="5">
    <location>
        <begin position="379"/>
        <end position="441"/>
    </location>
</feature>
<dbReference type="InterPro" id="IPR009057">
    <property type="entry name" value="Homeodomain-like_sf"/>
</dbReference>
<comment type="caution">
    <text evidence="8">The sequence shown here is derived from an EMBL/GenBank/DDBJ whole genome shotgun (WGS) entry which is preliminary data.</text>
</comment>
<keyword evidence="3 5" id="KW-0371">Homeobox</keyword>
<keyword evidence="2 5" id="KW-0238">DNA-binding</keyword>
<dbReference type="InterPro" id="IPR050224">
    <property type="entry name" value="TALE_homeobox"/>
</dbReference>
<sequence>MDAERQIITMNCVPSCHQQGSPLTYACSNTSNNSTSNPSYYSPNATEANDTQDLHITSMPCNTSMQDLTGLPTMNNLLVQSANQSLDVQKRMIKEHPLYPLLAVLFRQCEAGTVRPCSPPALDLFNEELRVFIDRTTTSLITSQSRQRSQSPHPSPSAFSLTHHLPTNSSEIVDDSKDRNDETNGDVPLNLFMADPELNELIFLAVKVLRIHLQELHKVNELSKDFCSRYITSLKTKFQSDLLRFQDSEPSSPAGSGGASPFAPASSYSTRFASGPGEYSRYNLGGILVYNGTNDSGGRGGGGDGGGGEGDAYTPGAAFTDAVCSEGSETGAYSTNYMNDLKMNGSAAFVSPGGGANGAYFPNRVIGPLNGLDGGGNTSRTKRGVLPKRATQVMKQWLFQHLVHPYPTEDEKRQIASQTNLTLLQVNNWFINARRRILQPMLETTGPYTSVGRSTSNDGVTGWGTHKTKNGEQPLVNKKKKAATTRPSNNRFWPASLAAAAALLPNAAGVISGATLNRNAETTLVWTKSHSTPSNSLSGGLRSSALHETSPSGSLGGGGGGGGDGDSSPSSLKSRPRKLSLIEPKDIRSDGVYGDFGIGRFSPYAYHPEAGVTSAIKPEAPYDSRALNTTSTYQSFLQHAFLHQHQNHPPNSDIKPSHSLPPPPPPPPPQNYTNWSHFLEDRNTAQNPDYGVPESPNTGIAQYPRSEEGLYFSGHPSSWSYNVTASQPVSTTSLTGGGGGIATDIRCVQPDTTWPSVNSTTYPTSSFPLETERSIL</sequence>
<dbReference type="Pfam" id="PF16493">
    <property type="entry name" value="Meis_PKNOX_N"/>
    <property type="match status" value="1"/>
</dbReference>
<evidence type="ECO:0000256" key="6">
    <source>
        <dbReference type="SAM" id="MobiDB-lite"/>
    </source>
</evidence>
<name>A0ABR4Q4D5_9CEST</name>
<keyword evidence="9" id="KW-1185">Reference proteome</keyword>
<dbReference type="InterPro" id="IPR001356">
    <property type="entry name" value="HD"/>
</dbReference>
<evidence type="ECO:0000256" key="4">
    <source>
        <dbReference type="ARBA" id="ARBA00023242"/>
    </source>
</evidence>
<reference evidence="8 9" key="1">
    <citation type="journal article" date="2022" name="Front. Cell. Infect. Microbiol.">
        <title>The Genomes of Two Strains of Taenia crassiceps the Animal Model for the Study of Human Cysticercosis.</title>
        <authorList>
            <person name="Bobes R.J."/>
            <person name="Estrada K."/>
            <person name="Rios-Valencia D.G."/>
            <person name="Calderon-Gallegos A."/>
            <person name="de la Torre P."/>
            <person name="Carrero J.C."/>
            <person name="Sanchez-Flores A."/>
            <person name="Laclette J.P."/>
        </authorList>
    </citation>
    <scope>NUCLEOTIDE SEQUENCE [LARGE SCALE GENOMIC DNA]</scope>
    <source>
        <strain evidence="8">WFUcys</strain>
    </source>
</reference>
<evidence type="ECO:0000256" key="5">
    <source>
        <dbReference type="PROSITE-ProRule" id="PRU00108"/>
    </source>
</evidence>
<feature type="compositionally biased region" description="Low complexity" evidence="6">
    <location>
        <begin position="140"/>
        <end position="152"/>
    </location>
</feature>
<organism evidence="8 9">
    <name type="scientific">Taenia crassiceps</name>
    <dbReference type="NCBI Taxonomy" id="6207"/>
    <lineage>
        <taxon>Eukaryota</taxon>
        <taxon>Metazoa</taxon>
        <taxon>Spiralia</taxon>
        <taxon>Lophotrochozoa</taxon>
        <taxon>Platyhelminthes</taxon>
        <taxon>Cestoda</taxon>
        <taxon>Eucestoda</taxon>
        <taxon>Cyclophyllidea</taxon>
        <taxon>Taeniidae</taxon>
        <taxon>Taenia</taxon>
    </lineage>
</organism>
<evidence type="ECO:0000259" key="7">
    <source>
        <dbReference type="PROSITE" id="PS50071"/>
    </source>
</evidence>
<comment type="subcellular location">
    <subcellularLocation>
        <location evidence="5">Nucleus</location>
    </subcellularLocation>
</comment>
<evidence type="ECO:0000313" key="8">
    <source>
        <dbReference type="EMBL" id="KAL5104541.1"/>
    </source>
</evidence>
<dbReference type="PROSITE" id="PS51257">
    <property type="entry name" value="PROKAR_LIPOPROTEIN"/>
    <property type="match status" value="1"/>
</dbReference>
<evidence type="ECO:0000256" key="1">
    <source>
        <dbReference type="ARBA" id="ARBA00009661"/>
    </source>
</evidence>
<dbReference type="EMBL" id="JAKROA010000012">
    <property type="protein sequence ID" value="KAL5104541.1"/>
    <property type="molecule type" value="Genomic_DNA"/>
</dbReference>
<dbReference type="SMART" id="SM00389">
    <property type="entry name" value="HOX"/>
    <property type="match status" value="1"/>
</dbReference>
<keyword evidence="4 5" id="KW-0539">Nucleus</keyword>
<evidence type="ECO:0000256" key="2">
    <source>
        <dbReference type="ARBA" id="ARBA00023125"/>
    </source>
</evidence>
<feature type="region of interest" description="Disordered" evidence="6">
    <location>
        <begin position="448"/>
        <end position="489"/>
    </location>
</feature>